<dbReference type="EMBL" id="CM047898">
    <property type="protein sequence ID" value="KAJ0106274.1"/>
    <property type="molecule type" value="Genomic_DNA"/>
</dbReference>
<reference evidence="2" key="1">
    <citation type="journal article" date="2023" name="G3 (Bethesda)">
        <title>Genome assembly and association tests identify interacting loci associated with vigor, precocity, and sex in interspecific pistachio rootstocks.</title>
        <authorList>
            <person name="Palmer W."/>
            <person name="Jacygrad E."/>
            <person name="Sagayaradj S."/>
            <person name="Cavanaugh K."/>
            <person name="Han R."/>
            <person name="Bertier L."/>
            <person name="Beede B."/>
            <person name="Kafkas S."/>
            <person name="Golino D."/>
            <person name="Preece J."/>
            <person name="Michelmore R."/>
        </authorList>
    </citation>
    <scope>NUCLEOTIDE SEQUENCE [LARGE SCALE GENOMIC DNA]</scope>
</reference>
<comment type="caution">
    <text evidence="1">The sequence shown here is derived from an EMBL/GenBank/DDBJ whole genome shotgun (WGS) entry which is preliminary data.</text>
</comment>
<name>A0ACC1C2F9_9ROSI</name>
<organism evidence="1 2">
    <name type="scientific">Pistacia atlantica</name>
    <dbReference type="NCBI Taxonomy" id="434234"/>
    <lineage>
        <taxon>Eukaryota</taxon>
        <taxon>Viridiplantae</taxon>
        <taxon>Streptophyta</taxon>
        <taxon>Embryophyta</taxon>
        <taxon>Tracheophyta</taxon>
        <taxon>Spermatophyta</taxon>
        <taxon>Magnoliopsida</taxon>
        <taxon>eudicotyledons</taxon>
        <taxon>Gunneridae</taxon>
        <taxon>Pentapetalae</taxon>
        <taxon>rosids</taxon>
        <taxon>malvids</taxon>
        <taxon>Sapindales</taxon>
        <taxon>Anacardiaceae</taxon>
        <taxon>Pistacia</taxon>
    </lineage>
</organism>
<sequence>MWAEIALGRTRYTIYFHSSTSGQLWRQSTQTKKKKKKADPEMFGRVRAASSTLDCLELEKPPSKLIRDDSFSIYEVTLMKLKLGSQCDLGSPPDIDMERETACSCMDAKSSHCSGKILLLSKC</sequence>
<protein>
    <submittedName>
        <fullName evidence="1">Uncharacterized protein</fullName>
    </submittedName>
</protein>
<evidence type="ECO:0000313" key="1">
    <source>
        <dbReference type="EMBL" id="KAJ0106274.1"/>
    </source>
</evidence>
<accession>A0ACC1C2F9</accession>
<evidence type="ECO:0000313" key="2">
    <source>
        <dbReference type="Proteomes" id="UP001164250"/>
    </source>
</evidence>
<keyword evidence="2" id="KW-1185">Reference proteome</keyword>
<dbReference type="Proteomes" id="UP001164250">
    <property type="component" value="Chromosome 2"/>
</dbReference>
<proteinExistence type="predicted"/>
<gene>
    <name evidence="1" type="ORF">Patl1_18235</name>
</gene>